<evidence type="ECO:0000256" key="1">
    <source>
        <dbReference type="SAM" id="MobiDB-lite"/>
    </source>
</evidence>
<geneLocation type="plasmid" evidence="2">
    <name>pLMV7</name>
</geneLocation>
<sequence length="257" mass="26980">MITLWHEGTPPKEIAMTTRTKTLAGASLVLALALTGCNGTAGNGEASTTSAAPSSTSQAPTETSSSASASQSSSVSATSSQSASSGSAASSSSAPSFEPVTSPQPKDDQTAQIKGFEALERLYDIQNAQFVGGSVDKEQLAVAVREPYLSKLAEQMKPIETAGQSYSGKAKIELLEPIIGPTSTMKGDLTQHANAQLRVCEDNTGVVVKDKDGKRVSSGSVLRYEITYIVTWQPDDQAWKVTTRDVERDEKGNPTTC</sequence>
<feature type="compositionally biased region" description="Low complexity" evidence="1">
    <location>
        <begin position="46"/>
        <end position="96"/>
    </location>
</feature>
<accession>U5NVS8</accession>
<proteinExistence type="predicted"/>
<keyword evidence="2" id="KW-0614">Plasmid</keyword>
<dbReference type="EMBL" id="KF577591">
    <property type="protein sequence ID" value="AGY35447.1"/>
    <property type="molecule type" value="Genomic_DNA"/>
</dbReference>
<protein>
    <submittedName>
        <fullName evidence="2">Uncharacterized protein</fullName>
    </submittedName>
</protein>
<name>U5NVS8_9MICC</name>
<reference evidence="2" key="1">
    <citation type="journal article" date="2013" name="Genome Announc.">
        <title>First complete sequence of a giant linear plasmid from a micrococcus strain isolated from an extremely high-altitude lake.</title>
        <authorList>
            <person name="Dib J.R."/>
            <person name="Schuldes J."/>
            <person name="Thurmer A."/>
            <person name="Farias M.E."/>
            <person name="Daniel R."/>
            <person name="Meinhardt F."/>
        </authorList>
    </citation>
    <scope>NUCLEOTIDE SEQUENCE</scope>
    <source>
        <strain evidence="2">V7</strain>
        <plasmid evidence="2">pLMV7</plasmid>
    </source>
</reference>
<gene>
    <name evidence="2" type="ORF">LMV7_p00250</name>
</gene>
<evidence type="ECO:0000313" key="2">
    <source>
        <dbReference type="EMBL" id="AGY35447.1"/>
    </source>
</evidence>
<feature type="region of interest" description="Disordered" evidence="1">
    <location>
        <begin position="41"/>
        <end position="108"/>
    </location>
</feature>
<organism evidence="2">
    <name type="scientific">Micrococcus sp. V7</name>
    <dbReference type="NCBI Taxonomy" id="404582"/>
    <lineage>
        <taxon>Bacteria</taxon>
        <taxon>Bacillati</taxon>
        <taxon>Actinomycetota</taxon>
        <taxon>Actinomycetes</taxon>
        <taxon>Micrococcales</taxon>
        <taxon>Micrococcaceae</taxon>
        <taxon>Micrococcus</taxon>
    </lineage>
</organism>
<dbReference type="AlphaFoldDB" id="U5NVS8"/>